<dbReference type="Proteomes" id="UP000011546">
    <property type="component" value="Unassembled WGS sequence"/>
</dbReference>
<dbReference type="AlphaFoldDB" id="M0PL83"/>
<accession>M0PL83</accession>
<keyword evidence="1" id="KW-0472">Membrane</keyword>
<evidence type="ECO:0000256" key="1">
    <source>
        <dbReference type="SAM" id="Phobius"/>
    </source>
</evidence>
<keyword evidence="3" id="KW-1185">Reference proteome</keyword>
<name>M0PL83_9EURY</name>
<keyword evidence="1" id="KW-1133">Transmembrane helix</keyword>
<dbReference type="Pfam" id="PF10066">
    <property type="entry name" value="DUF2304"/>
    <property type="match status" value="1"/>
</dbReference>
<keyword evidence="1" id="KW-0812">Transmembrane</keyword>
<reference evidence="2 3" key="1">
    <citation type="journal article" date="2014" name="PLoS Genet.">
        <title>Phylogenetically driven sequencing of extremely halophilic archaea reveals strategies for static and dynamic osmo-response.</title>
        <authorList>
            <person name="Becker E.A."/>
            <person name="Seitzer P.M."/>
            <person name="Tritt A."/>
            <person name="Larsen D."/>
            <person name="Krusor M."/>
            <person name="Yao A.I."/>
            <person name="Wu D."/>
            <person name="Madern D."/>
            <person name="Eisen J.A."/>
            <person name="Darling A.E."/>
            <person name="Facciotti M.T."/>
        </authorList>
    </citation>
    <scope>NUCLEOTIDE SEQUENCE [LARGE SCALE GENOMIC DNA]</scope>
    <source>
        <strain evidence="2 3">JCM 14978</strain>
    </source>
</reference>
<dbReference type="PATRIC" id="fig|1230456.3.peg.18"/>
<protein>
    <submittedName>
        <fullName evidence="2">Uncharacterized protein</fullName>
    </submittedName>
</protein>
<organism evidence="2 3">
    <name type="scientific">Halorubrum kocurii JCM 14978</name>
    <dbReference type="NCBI Taxonomy" id="1230456"/>
    <lineage>
        <taxon>Archaea</taxon>
        <taxon>Methanobacteriati</taxon>
        <taxon>Methanobacteriota</taxon>
        <taxon>Stenosarchaea group</taxon>
        <taxon>Halobacteria</taxon>
        <taxon>Halobacteriales</taxon>
        <taxon>Haloferacaceae</taxon>
        <taxon>Halorubrum</taxon>
    </lineage>
</organism>
<sequence>MTLIGLRPIHVIGMVLALTMFYQSFRLVRSGKGSVFEFLLWSCFGTMLFALSLGDVVTLLRVYEAMEVILAVLGFGSGLTGLLVLSNLALLMMLFYTFVKVKTNRKELYDLNQEIALSQFENNRD</sequence>
<feature type="transmembrane region" description="Helical" evidence="1">
    <location>
        <begin position="38"/>
        <end position="63"/>
    </location>
</feature>
<dbReference type="InterPro" id="IPR019277">
    <property type="entry name" value="DUF2304"/>
</dbReference>
<evidence type="ECO:0000313" key="3">
    <source>
        <dbReference type="Proteomes" id="UP000011546"/>
    </source>
</evidence>
<comment type="caution">
    <text evidence="2">The sequence shown here is derived from an EMBL/GenBank/DDBJ whole genome shotgun (WGS) entry which is preliminary data.</text>
</comment>
<proteinExistence type="predicted"/>
<evidence type="ECO:0000313" key="2">
    <source>
        <dbReference type="EMBL" id="EMA70389.1"/>
    </source>
</evidence>
<feature type="transmembrane region" description="Helical" evidence="1">
    <location>
        <begin position="69"/>
        <end position="96"/>
    </location>
</feature>
<dbReference type="EMBL" id="AOJH01000001">
    <property type="protein sequence ID" value="EMA70389.1"/>
    <property type="molecule type" value="Genomic_DNA"/>
</dbReference>
<gene>
    <name evidence="2" type="ORF">C468_00105</name>
</gene>
<dbReference type="OrthoDB" id="386053at2157"/>
<dbReference type="RefSeq" id="WP_008846807.1">
    <property type="nucleotide sequence ID" value="NZ_AOJH01000001.1"/>
</dbReference>
<feature type="transmembrane region" description="Helical" evidence="1">
    <location>
        <begin position="6"/>
        <end position="26"/>
    </location>
</feature>